<name>A0A0S7BL07_9CHLR</name>
<dbReference type="AlphaFoldDB" id="A0A0S7BL07"/>
<gene>
    <name evidence="2" type="ORF">LARV_02222</name>
</gene>
<feature type="transmembrane region" description="Helical" evidence="1">
    <location>
        <begin position="12"/>
        <end position="33"/>
    </location>
</feature>
<keyword evidence="3" id="KW-1185">Reference proteome</keyword>
<accession>A0A0S7BL07</accession>
<feature type="transmembrane region" description="Helical" evidence="1">
    <location>
        <begin position="230"/>
        <end position="249"/>
    </location>
</feature>
<feature type="transmembrane region" description="Helical" evidence="1">
    <location>
        <begin position="256"/>
        <end position="281"/>
    </location>
</feature>
<dbReference type="EMBL" id="DF967972">
    <property type="protein sequence ID" value="GAP14453.1"/>
    <property type="molecule type" value="Genomic_DNA"/>
</dbReference>
<evidence type="ECO:0000313" key="2">
    <source>
        <dbReference type="EMBL" id="GAP14453.1"/>
    </source>
</evidence>
<keyword evidence="1" id="KW-1133">Transmembrane helix</keyword>
<keyword evidence="1" id="KW-0472">Membrane</keyword>
<feature type="transmembrane region" description="Helical" evidence="1">
    <location>
        <begin position="322"/>
        <end position="342"/>
    </location>
</feature>
<dbReference type="Proteomes" id="UP000055060">
    <property type="component" value="Unassembled WGS sequence"/>
</dbReference>
<evidence type="ECO:0000313" key="3">
    <source>
        <dbReference type="Proteomes" id="UP000055060"/>
    </source>
</evidence>
<reference evidence="2" key="1">
    <citation type="submission" date="2015-07" db="EMBL/GenBank/DDBJ databases">
        <title>Draft Genome Sequences of Anaerolinea thermolimosa IMO-1, Bellilinea caldifistulae GOMI-1, Leptolinea tardivitalis YMTK-2, Levilinea saccharolytica KIBI-1,Longilinea arvoryzae KOME-1, Previously Described as Members of the Anaerolineaceae (Chloroflexi).</title>
        <authorList>
            <person name="Sekiguchi Y."/>
            <person name="Ohashi A."/>
            <person name="Matsuura N."/>
            <person name="Tourlousse M.D."/>
        </authorList>
    </citation>
    <scope>NUCLEOTIDE SEQUENCE [LARGE SCALE GENOMIC DNA]</scope>
    <source>
        <strain evidence="2">KOME-1</strain>
    </source>
</reference>
<proteinExistence type="predicted"/>
<evidence type="ECO:0000256" key="1">
    <source>
        <dbReference type="SAM" id="Phobius"/>
    </source>
</evidence>
<keyword evidence="1" id="KW-0812">Transmembrane</keyword>
<sequence>MNSTRRPSSTTILMVILIGVMLISTAIPAALYFPAHRFLLTPDAVTQEILASDLSAKLPDLVAGWMLNGTIQLQGGNFLGSLDREDYDAILALLAPSDWTAIQSAVIARQAQDFLMDKTDSLTITLDMTGISQRLNGDALQAVAGIIMASWNDCSAANLVELGLAAAAGNSAANLPFCRPPDALQPFMLQIVETGLQQISAQIPPSLTIEVAQAETASHRVQLIRLLARIWPWMPWLTLAIAGLIWSILRRSPRYGLLAIGLPLGLAGVIASGISVVLVSVRNSYLAPWLDGQLALRLPTDLAKVISPALVNVFSRFCLSGLIWGAAVFLLGMVLIILSRIVRQPQG</sequence>
<protein>
    <submittedName>
        <fullName evidence="2">Uncharacterized protein</fullName>
    </submittedName>
</protein>
<organism evidence="2">
    <name type="scientific">Longilinea arvoryzae</name>
    <dbReference type="NCBI Taxonomy" id="360412"/>
    <lineage>
        <taxon>Bacteria</taxon>
        <taxon>Bacillati</taxon>
        <taxon>Chloroflexota</taxon>
        <taxon>Anaerolineae</taxon>
        <taxon>Anaerolineales</taxon>
        <taxon>Anaerolineaceae</taxon>
        <taxon>Longilinea</taxon>
    </lineage>
</organism>